<evidence type="ECO:0000259" key="1">
    <source>
        <dbReference type="Pfam" id="PF12146"/>
    </source>
</evidence>
<dbReference type="Gene3D" id="3.40.50.1820">
    <property type="entry name" value="alpha/beta hydrolase"/>
    <property type="match status" value="1"/>
</dbReference>
<dbReference type="OrthoDB" id="8119704at2759"/>
<dbReference type="SUPFAM" id="SSF53474">
    <property type="entry name" value="alpha/beta-Hydrolases"/>
    <property type="match status" value="1"/>
</dbReference>
<dbReference type="AlphaFoldDB" id="A0A9N8VZW1"/>
<comment type="caution">
    <text evidence="2">The sequence shown here is derived from an EMBL/GenBank/DDBJ whole genome shotgun (WGS) entry which is preliminary data.</text>
</comment>
<protein>
    <submittedName>
        <fullName evidence="2">14179_t:CDS:1</fullName>
    </submittedName>
</protein>
<dbReference type="InterPro" id="IPR029058">
    <property type="entry name" value="AB_hydrolase_fold"/>
</dbReference>
<evidence type="ECO:0000313" key="2">
    <source>
        <dbReference type="EMBL" id="CAG8472221.1"/>
    </source>
</evidence>
<accession>A0A9N8VZW1</accession>
<feature type="domain" description="Serine aminopeptidase S33" evidence="1">
    <location>
        <begin position="40"/>
        <end position="148"/>
    </location>
</feature>
<sequence length="307" mass="35313">MSSGQNYTDNDVFFVNSSESIKIEVLHYSPANIISNYPPILFIHGSNIAAWAWDNFCRWFSNKEHDCYTMSFRGHRQSTKTPKKDKWWSLNEITNDISVITDAIIARTGDKPVLLITLAFRHSFRGGFLQNYLKNNHQKVACRVLFASPSPYRYKANLFADSCKIFSRHPIIPFLKALFTLNHFAIAETPELIKKTYFSKAFPDSMAREIHPKLEKFCFIKGVVIRLNNKPFVDPSRIKCPMIVIGAEEDKVFPDNIKNILEISEAYGVGYDIIGGAAHNIMLDLTWEDAAIVIFNRIHEKLRMKKQ</sequence>
<dbReference type="EMBL" id="CAJVPQ010000335">
    <property type="protein sequence ID" value="CAG8472221.1"/>
    <property type="molecule type" value="Genomic_DNA"/>
</dbReference>
<name>A0A9N8VZW1_9GLOM</name>
<keyword evidence="3" id="KW-1185">Reference proteome</keyword>
<dbReference type="Pfam" id="PF12146">
    <property type="entry name" value="Hydrolase_4"/>
    <property type="match status" value="1"/>
</dbReference>
<dbReference type="Proteomes" id="UP000789570">
    <property type="component" value="Unassembled WGS sequence"/>
</dbReference>
<proteinExistence type="predicted"/>
<reference evidence="2" key="1">
    <citation type="submission" date="2021-06" db="EMBL/GenBank/DDBJ databases">
        <authorList>
            <person name="Kallberg Y."/>
            <person name="Tangrot J."/>
            <person name="Rosling A."/>
        </authorList>
    </citation>
    <scope>NUCLEOTIDE SEQUENCE</scope>
    <source>
        <strain evidence="2">UK204</strain>
    </source>
</reference>
<evidence type="ECO:0000313" key="3">
    <source>
        <dbReference type="Proteomes" id="UP000789570"/>
    </source>
</evidence>
<organism evidence="2 3">
    <name type="scientific">Funneliformis caledonium</name>
    <dbReference type="NCBI Taxonomy" id="1117310"/>
    <lineage>
        <taxon>Eukaryota</taxon>
        <taxon>Fungi</taxon>
        <taxon>Fungi incertae sedis</taxon>
        <taxon>Mucoromycota</taxon>
        <taxon>Glomeromycotina</taxon>
        <taxon>Glomeromycetes</taxon>
        <taxon>Glomerales</taxon>
        <taxon>Glomeraceae</taxon>
        <taxon>Funneliformis</taxon>
    </lineage>
</organism>
<gene>
    <name evidence="2" type="ORF">FCALED_LOCUS2281</name>
</gene>
<dbReference type="InterPro" id="IPR022742">
    <property type="entry name" value="Hydrolase_4"/>
</dbReference>